<sequence length="1269" mass="136862">MMTVHVLHAGDGYTYLTRQVAAGDHAVRRGEDLTEYYTAEGNPVGQWLGSGLANLGVSGPVSEAQMQALFGDGLHPDAEVAIRAAVAGGATPEDAVQASRLGRRFPRIQAIADGWDDAVADAYTEFTATNGRSPEPGVERDLIRWNIAADRVAATLKRAATDAEVATHLSQMGKAPRQPVAGYDLVFTPVKSVSVLWALGDLDTSEQVREAHNAAWQATVSWLETEAGVTRVGAGGVAQVDTHGFVATAFEHRDSRTGDPNLHTHVAVSTKVQGLDGKWRSLDGRVLHALGVAASERYNTLVEQEVRNRLGVTFVDETRGRNKRSVREIAGISRELRDSFSSRRAAIEDAYEALVQEYVAKHGRTPPKSVQLSLAQRATLETREGKSAPKSLTRQRAEWRLAAVRIIGEVAVDTIGTTVRQRQQLSAQDQTLAALSIDELADRVLHTVEDSRATWRRSHVAAEAQRIARTFANVSPGVDAQQIAEGVAQAVMARVIAVTAPTLNPVPEALQRQDGESVYRVHGTERFTSERILAIEDSLIDAARTVAGFAVEPAIFSTTVQALNAASSYPLDASQVELARRFASGGRLLEVGIGPAGTGKTTAMRAFARAVEAGGGRVLALAPTAAASTVLAEEIKVEAETAHKLVDVHRNGSPEQQESDQYRIDSSTVLLIDEAGMASTPLLADVLELAQMHGAAIRLLGDPAQLAAVESGGALRLIEQRVGASYLDQVHRFVDVEEAAASLLLRDGASSSLDFYVTADRTRGGIRQSMLEEIYVAWAADRADDRHSIMVAGTNEEVAALNARARLDLIGQGAVGKSGALLHDGNKAGVNDVIVTRQNDRKLRSNQGKDFVANGDLWTIMSDEGGDLKVKSLRHGGVLTLPAEYVAAHVELGYAATINRVQGMTVDTSHILVDPQSTSREQLYVAATRGRESNRMYAVVEETLEVDAHVPDHLRTSTIDALTAVLAREGAERSATEEIQREQDAAASLSTLLPAYEDALARVYDPTQIGRMEAAVRDVLDARIADRVVNDEAWTHLASRLAAHEARGADVRTQLAAAVRAEDTWPDSTVESFAKIYHHRIGVPVDTTVDSALPTWVAPPPAGTDGDNRAVREWLHAQARLVRDRTTALVDAAAAAPEPWSVPLRPQPDDASSLQRAWRRDLGNVLAFRDLNQIADAESPLGAVRPDDPAYATAAASLERLRVVEDATAAEARRRVAGLRQRLDGNTGAAGAVDVAGRMRRLRERELDSEQRRWEDEPTQRGPVHRPTV</sequence>
<reference evidence="3 4" key="1">
    <citation type="submission" date="2018-09" db="EMBL/GenBank/DDBJ databases">
        <title>Novel species of Cryobacterium.</title>
        <authorList>
            <person name="Liu Q."/>
            <person name="Xin Y.-H."/>
        </authorList>
    </citation>
    <scope>NUCLEOTIDE SEQUENCE [LARGE SCALE GENOMIC DNA]</scope>
    <source>
        <strain evidence="3 4">Hh39</strain>
    </source>
</reference>
<dbReference type="InterPro" id="IPR014862">
    <property type="entry name" value="TrwC"/>
</dbReference>
<dbReference type="NCBIfam" id="NF041492">
    <property type="entry name" value="MobF"/>
    <property type="match status" value="1"/>
</dbReference>
<dbReference type="EMBL" id="QZVS01000062">
    <property type="protein sequence ID" value="RJT90278.1"/>
    <property type="molecule type" value="Genomic_DNA"/>
</dbReference>
<evidence type="ECO:0000313" key="4">
    <source>
        <dbReference type="Proteomes" id="UP000272015"/>
    </source>
</evidence>
<proteinExistence type="predicted"/>
<dbReference type="SUPFAM" id="SSF52540">
    <property type="entry name" value="P-loop containing nucleoside triphosphate hydrolases"/>
    <property type="match status" value="2"/>
</dbReference>
<protein>
    <submittedName>
        <fullName evidence="3">TraA-like conjugal transfer protein</fullName>
    </submittedName>
</protein>
<dbReference type="Gene3D" id="3.40.50.300">
    <property type="entry name" value="P-loop containing nucleotide triphosphate hydrolases"/>
    <property type="match status" value="2"/>
</dbReference>
<dbReference type="CDD" id="cd17933">
    <property type="entry name" value="DEXSc_RecD-like"/>
    <property type="match status" value="1"/>
</dbReference>
<dbReference type="Proteomes" id="UP000272015">
    <property type="component" value="Unassembled WGS sequence"/>
</dbReference>
<feature type="domain" description="TrwC relaxase" evidence="2">
    <location>
        <begin position="9"/>
        <end position="403"/>
    </location>
</feature>
<keyword evidence="4" id="KW-1185">Reference proteome</keyword>
<dbReference type="OrthoDB" id="4524286at2"/>
<evidence type="ECO:0000256" key="1">
    <source>
        <dbReference type="SAM" id="MobiDB-lite"/>
    </source>
</evidence>
<dbReference type="SUPFAM" id="SSF55464">
    <property type="entry name" value="Origin of replication-binding domain, RBD-like"/>
    <property type="match status" value="1"/>
</dbReference>
<dbReference type="Pfam" id="PF13604">
    <property type="entry name" value="AAA_30"/>
    <property type="match status" value="1"/>
</dbReference>
<dbReference type="AlphaFoldDB" id="A0A3A5MT22"/>
<dbReference type="InterPro" id="IPR027417">
    <property type="entry name" value="P-loop_NTPase"/>
</dbReference>
<dbReference type="Gene3D" id="2.30.30.940">
    <property type="match status" value="1"/>
</dbReference>
<accession>A0A3A5MT22</accession>
<evidence type="ECO:0000259" key="2">
    <source>
        <dbReference type="Pfam" id="PF08751"/>
    </source>
</evidence>
<comment type="caution">
    <text evidence="3">The sequence shown here is derived from an EMBL/GenBank/DDBJ whole genome shotgun (WGS) entry which is preliminary data.</text>
</comment>
<dbReference type="CDD" id="cd18809">
    <property type="entry name" value="SF1_C_RecD"/>
    <property type="match status" value="1"/>
</dbReference>
<feature type="compositionally biased region" description="Basic and acidic residues" evidence="1">
    <location>
        <begin position="1244"/>
        <end position="1259"/>
    </location>
</feature>
<evidence type="ECO:0000313" key="3">
    <source>
        <dbReference type="EMBL" id="RJT90278.1"/>
    </source>
</evidence>
<feature type="region of interest" description="Disordered" evidence="1">
    <location>
        <begin position="1244"/>
        <end position="1269"/>
    </location>
</feature>
<organism evidence="3 4">
    <name type="scientific">Cryobacterium melibiosiphilum</name>
    <dbReference type="NCBI Taxonomy" id="995039"/>
    <lineage>
        <taxon>Bacteria</taxon>
        <taxon>Bacillati</taxon>
        <taxon>Actinomycetota</taxon>
        <taxon>Actinomycetes</taxon>
        <taxon>Micrococcales</taxon>
        <taxon>Microbacteriaceae</taxon>
        <taxon>Cryobacterium</taxon>
    </lineage>
</organism>
<dbReference type="RefSeq" id="WP_119972243.1">
    <property type="nucleotide sequence ID" value="NZ_JBHSQA010000028.1"/>
</dbReference>
<gene>
    <name evidence="3" type="ORF">D6T64_04450</name>
</gene>
<name>A0A3A5MT22_9MICO</name>
<dbReference type="Pfam" id="PF08751">
    <property type="entry name" value="TrwC"/>
    <property type="match status" value="1"/>
</dbReference>